<dbReference type="AlphaFoldDB" id="A0A653II73"/>
<sequence>MNTIETYGIIQNLKENPSVNASEQAPVRGLLHQYQEVIIKSLITSFGLDILFVKDRHGGDVDTIHNVRAMQKGGSQFEGYANKNNQHDYEEQSNYDKSISPKYHTHKNYINRNREGAIEKEQGILKDAYTGNRISQNEKTDLDHVVSAKEIQSDAGRILANADGIELANQSTNLKHTNRSINRSKGAKTTKQFNDSLDKMRSARQERIKELSNRVELDDRERKELNKLTQLESVNAKAMEDAEKEARNSYDKQLESKYYTSTKFLNDTIKSSYTLGVKMGLKQALGVILAEVVMIVKAGLPPLIKKMRASFDLKLFFNEIASMIKTAFKRICQKYKEIIQGFKDGILSGILSSLTTTLINIFVTTAKNAVKIIRESFSTVVEALKILILNPQNLTHGEVMKAVAILISTGASVVLGTIVAEAMRKIPALNIPIVGDVLTTFVGASVTGLVSISLIYYIENSKNIKRIIDWLNQTKSSIDYKLDDYKKINEDLLHYVAKIEKIDLHHLSKQVEMTNEIAIQLTAANSDLEINRTLTNIVQKYNVHLSYDGTINGLTDFMNDPTSTLQFKL</sequence>
<feature type="transmembrane region" description="Helical" evidence="2">
    <location>
        <begin position="440"/>
        <end position="458"/>
    </location>
</feature>
<feature type="transmembrane region" description="Helical" evidence="2">
    <location>
        <begin position="402"/>
        <end position="420"/>
    </location>
</feature>
<keyword evidence="2" id="KW-0812">Transmembrane</keyword>
<organism evidence="3 4">
    <name type="scientific">Exiguobacterium oxidotolerans</name>
    <dbReference type="NCBI Taxonomy" id="223958"/>
    <lineage>
        <taxon>Bacteria</taxon>
        <taxon>Bacillati</taxon>
        <taxon>Bacillota</taxon>
        <taxon>Bacilli</taxon>
        <taxon>Bacillales</taxon>
        <taxon>Bacillales Family XII. Incertae Sedis</taxon>
        <taxon>Exiguobacterium</taxon>
    </lineage>
</organism>
<gene>
    <name evidence="3" type="ORF">EXIGUO9Y_510002</name>
</gene>
<evidence type="ECO:0000313" key="3">
    <source>
        <dbReference type="EMBL" id="VWX38603.1"/>
    </source>
</evidence>
<keyword evidence="2" id="KW-1133">Transmembrane helix</keyword>
<evidence type="ECO:0000313" key="4">
    <source>
        <dbReference type="Proteomes" id="UP000439752"/>
    </source>
</evidence>
<proteinExistence type="predicted"/>
<keyword evidence="2" id="KW-0472">Membrane</keyword>
<feature type="coiled-coil region" evidence="1">
    <location>
        <begin position="208"/>
        <end position="248"/>
    </location>
</feature>
<protein>
    <submittedName>
        <fullName evidence="3">Uncharacterized protein</fullName>
    </submittedName>
</protein>
<evidence type="ECO:0000256" key="2">
    <source>
        <dbReference type="SAM" id="Phobius"/>
    </source>
</evidence>
<reference evidence="3 4" key="1">
    <citation type="submission" date="2019-10" db="EMBL/GenBank/DDBJ databases">
        <authorList>
            <person name="Karimi E."/>
        </authorList>
    </citation>
    <scope>NUCLEOTIDE SEQUENCE [LARGE SCALE GENOMIC DNA]</scope>
    <source>
        <strain evidence="3">Exiguobacterium sp. 9Y</strain>
    </source>
</reference>
<accession>A0A653II73</accession>
<dbReference type="Proteomes" id="UP000439752">
    <property type="component" value="Unassembled WGS sequence"/>
</dbReference>
<dbReference type="EMBL" id="CABWKQ010000047">
    <property type="protein sequence ID" value="VWX38603.1"/>
    <property type="molecule type" value="Genomic_DNA"/>
</dbReference>
<dbReference type="RefSeq" id="WP_159174138.1">
    <property type="nucleotide sequence ID" value="NZ_LR732319.1"/>
</dbReference>
<name>A0A653II73_9BACL</name>
<keyword evidence="1" id="KW-0175">Coiled coil</keyword>
<evidence type="ECO:0000256" key="1">
    <source>
        <dbReference type="SAM" id="Coils"/>
    </source>
</evidence>
<keyword evidence="4" id="KW-1185">Reference proteome</keyword>